<dbReference type="InterPro" id="IPR029044">
    <property type="entry name" value="Nucleotide-diphossugar_trans"/>
</dbReference>
<evidence type="ECO:0000256" key="1">
    <source>
        <dbReference type="ARBA" id="ARBA00004141"/>
    </source>
</evidence>
<evidence type="ECO:0000256" key="3">
    <source>
        <dbReference type="ARBA" id="ARBA00022679"/>
    </source>
</evidence>
<evidence type="ECO:0000256" key="4">
    <source>
        <dbReference type="ARBA" id="ARBA00022692"/>
    </source>
</evidence>
<keyword evidence="4 7" id="KW-0812">Transmembrane</keyword>
<dbReference type="PANTHER" id="PTHR43867:SF2">
    <property type="entry name" value="CELLULOSE SYNTHASE CATALYTIC SUBUNIT A [UDP-FORMING]"/>
    <property type="match status" value="1"/>
</dbReference>
<feature type="transmembrane region" description="Helical" evidence="7">
    <location>
        <begin position="15"/>
        <end position="37"/>
    </location>
</feature>
<accession>A0A7W6BR37</accession>
<proteinExistence type="predicted"/>
<dbReference type="Gene3D" id="3.90.550.10">
    <property type="entry name" value="Spore Coat Polysaccharide Biosynthesis Protein SpsA, Chain A"/>
    <property type="match status" value="1"/>
</dbReference>
<keyword evidence="2" id="KW-0328">Glycosyltransferase</keyword>
<protein>
    <submittedName>
        <fullName evidence="8">Adsorption protein B</fullName>
    </submittedName>
</protein>
<evidence type="ECO:0000313" key="9">
    <source>
        <dbReference type="Proteomes" id="UP000571950"/>
    </source>
</evidence>
<sequence length="467" mass="52238">MTAALTAFAAVEHEIMMFALVGLLIGGLDDFLMDMLFIGRAVWRGLTVYTRYPRMTAATLPPPERPGPLALFIPAWQESGVIGAMLRHCLRSWRAEDIMLFVGTYPNDPDTIRAVAAVAREDARIRLVVLPHDGGTTKADCLNHLWPALLREEERTGRRFKGVILHDAEDVVHPDEIRLFDRMIERFDMVQLPVRPLLSPRSRWIAGHYADEFAEAHGRTLVLREAIGAAVPSAGVGCCFDRDRLERIARDRGGMPFDPASLTEDYEIGLHIREQGGRTVFVTMLDAKGGLICTQEHFPETMDDAVKQKARWFVGIALAGWDRLGWHGSLRERWMRLHDRRAALAALVILAAYLAIPAHAAVLLLRHIGLLPPPVPSPLVALGFQVTLALMGWRLASRAFWSARAYGWPQGLLAIPRTLVANYIMMRAMLHAMRRYVGQLKGGGILWEKTRHIFPTLHPPEAHAASL</sequence>
<dbReference type="Pfam" id="PF13641">
    <property type="entry name" value="Glyco_tranf_2_3"/>
    <property type="match status" value="1"/>
</dbReference>
<reference evidence="8 9" key="1">
    <citation type="submission" date="2020-08" db="EMBL/GenBank/DDBJ databases">
        <title>Genomic Encyclopedia of Type Strains, Phase IV (KMG-IV): sequencing the most valuable type-strain genomes for metagenomic binning, comparative biology and taxonomic classification.</title>
        <authorList>
            <person name="Goeker M."/>
        </authorList>
    </citation>
    <scope>NUCLEOTIDE SEQUENCE [LARGE SCALE GENOMIC DNA]</scope>
    <source>
        <strain evidence="8 9">DSM 26189</strain>
    </source>
</reference>
<gene>
    <name evidence="8" type="ORF">GGR43_004255</name>
</gene>
<feature type="transmembrane region" description="Helical" evidence="7">
    <location>
        <begin position="342"/>
        <end position="365"/>
    </location>
</feature>
<organism evidence="8 9">
    <name type="scientific">Sphingobium jiangsuense</name>
    <dbReference type="NCBI Taxonomy" id="870476"/>
    <lineage>
        <taxon>Bacteria</taxon>
        <taxon>Pseudomonadati</taxon>
        <taxon>Pseudomonadota</taxon>
        <taxon>Alphaproteobacteria</taxon>
        <taxon>Sphingomonadales</taxon>
        <taxon>Sphingomonadaceae</taxon>
        <taxon>Sphingobium</taxon>
    </lineage>
</organism>
<dbReference type="GO" id="GO:0016757">
    <property type="term" value="F:glycosyltransferase activity"/>
    <property type="evidence" value="ECO:0007669"/>
    <property type="project" value="UniProtKB-KW"/>
</dbReference>
<dbReference type="EMBL" id="JACIDT010000026">
    <property type="protein sequence ID" value="MBB3928510.1"/>
    <property type="molecule type" value="Genomic_DNA"/>
</dbReference>
<dbReference type="Proteomes" id="UP000571950">
    <property type="component" value="Unassembled WGS sequence"/>
</dbReference>
<name>A0A7W6BR37_9SPHN</name>
<dbReference type="GO" id="GO:0016020">
    <property type="term" value="C:membrane"/>
    <property type="evidence" value="ECO:0007669"/>
    <property type="project" value="UniProtKB-SubCell"/>
</dbReference>
<dbReference type="SUPFAM" id="SSF53448">
    <property type="entry name" value="Nucleotide-diphospho-sugar transferases"/>
    <property type="match status" value="1"/>
</dbReference>
<keyword evidence="5 7" id="KW-1133">Transmembrane helix</keyword>
<evidence type="ECO:0000256" key="2">
    <source>
        <dbReference type="ARBA" id="ARBA00022676"/>
    </source>
</evidence>
<evidence type="ECO:0000256" key="7">
    <source>
        <dbReference type="SAM" id="Phobius"/>
    </source>
</evidence>
<dbReference type="AlphaFoldDB" id="A0A7W6BR37"/>
<evidence type="ECO:0000256" key="6">
    <source>
        <dbReference type="ARBA" id="ARBA00023136"/>
    </source>
</evidence>
<comment type="subcellular location">
    <subcellularLocation>
        <location evidence="1">Membrane</location>
        <topology evidence="1">Multi-pass membrane protein</topology>
    </subcellularLocation>
</comment>
<keyword evidence="6 7" id="KW-0472">Membrane</keyword>
<comment type="caution">
    <text evidence="8">The sequence shown here is derived from an EMBL/GenBank/DDBJ whole genome shotgun (WGS) entry which is preliminary data.</text>
</comment>
<evidence type="ECO:0000313" key="8">
    <source>
        <dbReference type="EMBL" id="MBB3928510.1"/>
    </source>
</evidence>
<dbReference type="RefSeq" id="WP_188073787.1">
    <property type="nucleotide sequence ID" value="NZ_BSPS01000198.1"/>
</dbReference>
<keyword evidence="9" id="KW-1185">Reference proteome</keyword>
<dbReference type="NCBIfam" id="NF011307">
    <property type="entry name" value="PRK14716.1-5"/>
    <property type="match status" value="1"/>
</dbReference>
<evidence type="ECO:0000256" key="5">
    <source>
        <dbReference type="ARBA" id="ARBA00022989"/>
    </source>
</evidence>
<dbReference type="InterPro" id="IPR050321">
    <property type="entry name" value="Glycosyltr_2/OpgH_subfam"/>
</dbReference>
<keyword evidence="3" id="KW-0808">Transferase</keyword>
<feature type="transmembrane region" description="Helical" evidence="7">
    <location>
        <begin position="377"/>
        <end position="396"/>
    </location>
</feature>
<dbReference type="PANTHER" id="PTHR43867">
    <property type="entry name" value="CELLULOSE SYNTHASE CATALYTIC SUBUNIT A [UDP-FORMING]"/>
    <property type="match status" value="1"/>
</dbReference>